<dbReference type="AlphaFoldDB" id="A0A1G9JUM0"/>
<protein>
    <recommendedName>
        <fullName evidence="6">DUF3048 domain-containing protein</fullName>
    </recommendedName>
</protein>
<dbReference type="Pfam" id="PF11258">
    <property type="entry name" value="DUF3048"/>
    <property type="match status" value="1"/>
</dbReference>
<proteinExistence type="predicted"/>
<dbReference type="EMBL" id="FNGO01000004">
    <property type="protein sequence ID" value="SDL41218.1"/>
    <property type="molecule type" value="Genomic_DNA"/>
</dbReference>
<dbReference type="Pfam" id="PF17479">
    <property type="entry name" value="DUF3048_C"/>
    <property type="match status" value="1"/>
</dbReference>
<dbReference type="InterPro" id="IPR035328">
    <property type="entry name" value="DUF3048_C"/>
</dbReference>
<evidence type="ECO:0000259" key="2">
    <source>
        <dbReference type="Pfam" id="PF11258"/>
    </source>
</evidence>
<keyword evidence="1" id="KW-1133">Transmembrane helix</keyword>
<name>A0A1G9JUM0_9FIRM</name>
<keyword evidence="5" id="KW-1185">Reference proteome</keyword>
<dbReference type="InterPro" id="IPR021416">
    <property type="entry name" value="DUF3048_N"/>
</dbReference>
<evidence type="ECO:0000259" key="3">
    <source>
        <dbReference type="Pfam" id="PF17479"/>
    </source>
</evidence>
<feature type="domain" description="DUF3048" evidence="2">
    <location>
        <begin position="45"/>
        <end position="174"/>
    </location>
</feature>
<dbReference type="STRING" id="321763.SAMN04488692_10498"/>
<feature type="transmembrane region" description="Helical" evidence="1">
    <location>
        <begin position="21"/>
        <end position="39"/>
    </location>
</feature>
<dbReference type="InterPro" id="IPR023158">
    <property type="entry name" value="YerB-like_sf"/>
</dbReference>
<evidence type="ECO:0008006" key="6">
    <source>
        <dbReference type="Google" id="ProtNLM"/>
    </source>
</evidence>
<gene>
    <name evidence="4" type="ORF">SAMN04488692_10498</name>
</gene>
<dbReference type="Gene3D" id="3.50.90.10">
    <property type="entry name" value="YerB-like"/>
    <property type="match status" value="1"/>
</dbReference>
<accession>A0A1G9JUM0</accession>
<feature type="domain" description="DUF3048" evidence="3">
    <location>
        <begin position="215"/>
        <end position="306"/>
    </location>
</feature>
<evidence type="ECO:0000313" key="5">
    <source>
        <dbReference type="Proteomes" id="UP000199476"/>
    </source>
</evidence>
<organism evidence="4 5">
    <name type="scientific">Halarsenatibacter silvermanii</name>
    <dbReference type="NCBI Taxonomy" id="321763"/>
    <lineage>
        <taxon>Bacteria</taxon>
        <taxon>Bacillati</taxon>
        <taxon>Bacillota</taxon>
        <taxon>Clostridia</taxon>
        <taxon>Halanaerobiales</taxon>
        <taxon>Halarsenatibacteraceae</taxon>
        <taxon>Halarsenatibacter</taxon>
    </lineage>
</organism>
<keyword evidence="1" id="KW-0472">Membrane</keyword>
<evidence type="ECO:0000256" key="1">
    <source>
        <dbReference type="SAM" id="Phobius"/>
    </source>
</evidence>
<sequence>MNYMFNLCLPVSTGKIKSISLTFFLCGLLIIMMTVYFIPPISAGADHPPVLVVVDNHPSSQPQAGLNQADIVFEFLVEGGITRFLAGYNRDLPPQRVGPVRSLRPYMVKLTEGFDPVIFHAGGSSKAMENLEASSAESVNELIRPGYFWRDEGRKTPHNLYTGKEGITRAAEDMNLKRTSDNDIGQHLSFRGEGEAESKKHTVLAADDDELKRIELSFRGQNLTYEFDDDSGRFYRYTGGGPHRDETGEIINFKNLAVIFAPHKTIDEEGRKRIHLDSGGAAYFLTGRKSYKGTWDYDSQKDELRLDGVGADSSFAEHLESETWFHVLPEDAEMEIY</sequence>
<dbReference type="SUPFAM" id="SSF159774">
    <property type="entry name" value="YerB-like"/>
    <property type="match status" value="1"/>
</dbReference>
<keyword evidence="1" id="KW-0812">Transmembrane</keyword>
<reference evidence="4 5" key="1">
    <citation type="submission" date="2016-10" db="EMBL/GenBank/DDBJ databases">
        <authorList>
            <person name="de Groot N.N."/>
        </authorList>
    </citation>
    <scope>NUCLEOTIDE SEQUENCE [LARGE SCALE GENOMIC DNA]</scope>
    <source>
        <strain evidence="4 5">SLAS-1</strain>
    </source>
</reference>
<dbReference type="Proteomes" id="UP000199476">
    <property type="component" value="Unassembled WGS sequence"/>
</dbReference>
<evidence type="ECO:0000313" key="4">
    <source>
        <dbReference type="EMBL" id="SDL41218.1"/>
    </source>
</evidence>